<sequence>MSIQAPLRTWLYLFFSLFLLFYANKETFPTTHYNAQHYSAYHESSEVYGYTHEQPQSVLLLLILTNPVFITHERFLNTNDLFKSLALLIHLLLLQRMLHPIRCKAIFLISRPPMYKTI</sequence>
<organism evidence="1 2">
    <name type="scientific">Pullulanibacillus camelliae</name>
    <dbReference type="NCBI Taxonomy" id="1707096"/>
    <lineage>
        <taxon>Bacteria</taxon>
        <taxon>Bacillati</taxon>
        <taxon>Bacillota</taxon>
        <taxon>Bacilli</taxon>
        <taxon>Bacillales</taxon>
        <taxon>Sporolactobacillaceae</taxon>
        <taxon>Pullulanibacillus</taxon>
    </lineage>
</organism>
<reference evidence="1" key="1">
    <citation type="journal article" date="2014" name="Int. J. Syst. Evol. Microbiol.">
        <title>Complete genome sequence of Corynebacterium casei LMG S-19264T (=DSM 44701T), isolated from a smear-ripened cheese.</title>
        <authorList>
            <consortium name="US DOE Joint Genome Institute (JGI-PGF)"/>
            <person name="Walter F."/>
            <person name="Albersmeier A."/>
            <person name="Kalinowski J."/>
            <person name="Ruckert C."/>
        </authorList>
    </citation>
    <scope>NUCLEOTIDE SEQUENCE</scope>
    <source>
        <strain evidence="1">CGMCC 1.15371</strain>
    </source>
</reference>
<proteinExistence type="predicted"/>
<name>A0A8J2YNG1_9BACL</name>
<evidence type="ECO:0000313" key="2">
    <source>
        <dbReference type="Proteomes" id="UP000628775"/>
    </source>
</evidence>
<protein>
    <submittedName>
        <fullName evidence="1">Uncharacterized protein</fullName>
    </submittedName>
</protein>
<dbReference type="RefSeq" id="WP_188698911.1">
    <property type="nucleotide sequence ID" value="NZ_BMIR01000034.1"/>
</dbReference>
<dbReference type="Proteomes" id="UP000628775">
    <property type="component" value="Unassembled WGS sequence"/>
</dbReference>
<dbReference type="EMBL" id="BMIR01000034">
    <property type="protein sequence ID" value="GGE56314.1"/>
    <property type="molecule type" value="Genomic_DNA"/>
</dbReference>
<reference evidence="1" key="2">
    <citation type="submission" date="2020-09" db="EMBL/GenBank/DDBJ databases">
        <authorList>
            <person name="Sun Q."/>
            <person name="Zhou Y."/>
        </authorList>
    </citation>
    <scope>NUCLEOTIDE SEQUENCE</scope>
    <source>
        <strain evidence="1">CGMCC 1.15371</strain>
    </source>
</reference>
<gene>
    <name evidence="1" type="ORF">GCM10011391_39120</name>
</gene>
<keyword evidence="2" id="KW-1185">Reference proteome</keyword>
<accession>A0A8J2YNG1</accession>
<dbReference type="AlphaFoldDB" id="A0A8J2YNG1"/>
<evidence type="ECO:0000313" key="1">
    <source>
        <dbReference type="EMBL" id="GGE56314.1"/>
    </source>
</evidence>
<comment type="caution">
    <text evidence="1">The sequence shown here is derived from an EMBL/GenBank/DDBJ whole genome shotgun (WGS) entry which is preliminary data.</text>
</comment>